<dbReference type="InterPro" id="IPR029787">
    <property type="entry name" value="Nucleotide_cyclase"/>
</dbReference>
<dbReference type="Gene3D" id="3.30.70.1230">
    <property type="entry name" value="Nucleotide cyclase"/>
    <property type="match status" value="1"/>
</dbReference>
<evidence type="ECO:0000256" key="1">
    <source>
        <dbReference type="ARBA" id="ARBA00004370"/>
    </source>
</evidence>
<dbReference type="InterPro" id="IPR018297">
    <property type="entry name" value="A/G_cyclase_CS"/>
</dbReference>
<evidence type="ECO:0000256" key="5">
    <source>
        <dbReference type="ARBA" id="ARBA00023136"/>
    </source>
</evidence>
<dbReference type="AlphaFoldDB" id="A0ABD3Q2N1"/>
<dbReference type="PANTHER" id="PTHR11920">
    <property type="entry name" value="GUANYLYL CYCLASE"/>
    <property type="match status" value="1"/>
</dbReference>
<evidence type="ECO:0000256" key="4">
    <source>
        <dbReference type="ARBA" id="ARBA00022989"/>
    </source>
</evidence>
<evidence type="ECO:0000313" key="10">
    <source>
        <dbReference type="Proteomes" id="UP001530400"/>
    </source>
</evidence>
<dbReference type="SMART" id="SM00044">
    <property type="entry name" value="CYCc"/>
    <property type="match status" value="1"/>
</dbReference>
<keyword evidence="4" id="KW-1133">Transmembrane helix</keyword>
<dbReference type="CDD" id="cd07302">
    <property type="entry name" value="CHD"/>
    <property type="match status" value="1"/>
</dbReference>
<dbReference type="GO" id="GO:0000166">
    <property type="term" value="F:nucleotide binding"/>
    <property type="evidence" value="ECO:0007669"/>
    <property type="project" value="UniProtKB-KW"/>
</dbReference>
<dbReference type="Proteomes" id="UP001530400">
    <property type="component" value="Unassembled WGS sequence"/>
</dbReference>
<keyword evidence="2" id="KW-0812">Transmembrane</keyword>
<dbReference type="PROSITE" id="PS00452">
    <property type="entry name" value="GUANYLATE_CYCLASE_1"/>
    <property type="match status" value="1"/>
</dbReference>
<dbReference type="SUPFAM" id="SSF55073">
    <property type="entry name" value="Nucleotide cyclase"/>
    <property type="match status" value="1"/>
</dbReference>
<comment type="subcellular location">
    <subcellularLocation>
        <location evidence="1">Membrane</location>
    </subcellularLocation>
</comment>
<evidence type="ECO:0000259" key="8">
    <source>
        <dbReference type="PROSITE" id="PS50125"/>
    </source>
</evidence>
<name>A0ABD3Q2N1_9STRA</name>
<evidence type="ECO:0000256" key="2">
    <source>
        <dbReference type="ARBA" id="ARBA00022692"/>
    </source>
</evidence>
<sequence>MFLVSLMSFARDSSPVMLDSLYTKFDALSEKHSVFKIEVIGDAYLAVTNLVNDQKDDHAKCLAEFAIDAVTAAGEVPLDTDDLSRGFVQIRVRLNSGPVNADVLGTRLPKYSIFGDTVNTVSRMESTSLPGRIHCSITTTNLLDVQAPNILFKSRGHIEIKGEGEMHTCWVNEAQDSNGLAKYAY</sequence>
<feature type="domain" description="Guanylate cyclase" evidence="8">
    <location>
        <begin position="17"/>
        <end position="125"/>
    </location>
</feature>
<keyword evidence="10" id="KW-1185">Reference proteome</keyword>
<keyword evidence="5" id="KW-0472">Membrane</keyword>
<gene>
    <name evidence="9" type="ORF">ACHAWO_012340</name>
</gene>
<evidence type="ECO:0000256" key="7">
    <source>
        <dbReference type="RuleBase" id="RU000405"/>
    </source>
</evidence>
<evidence type="ECO:0000256" key="3">
    <source>
        <dbReference type="ARBA" id="ARBA00022741"/>
    </source>
</evidence>
<keyword evidence="3" id="KW-0547">Nucleotide-binding</keyword>
<proteinExistence type="inferred from homology"/>
<evidence type="ECO:0000313" key="9">
    <source>
        <dbReference type="EMBL" id="KAL3794693.1"/>
    </source>
</evidence>
<comment type="caution">
    <text evidence="9">The sequence shown here is derived from an EMBL/GenBank/DDBJ whole genome shotgun (WGS) entry which is preliminary data.</text>
</comment>
<organism evidence="9 10">
    <name type="scientific">Cyclotella atomus</name>
    <dbReference type="NCBI Taxonomy" id="382360"/>
    <lineage>
        <taxon>Eukaryota</taxon>
        <taxon>Sar</taxon>
        <taxon>Stramenopiles</taxon>
        <taxon>Ochrophyta</taxon>
        <taxon>Bacillariophyta</taxon>
        <taxon>Coscinodiscophyceae</taxon>
        <taxon>Thalassiosirophycidae</taxon>
        <taxon>Stephanodiscales</taxon>
        <taxon>Stephanodiscaceae</taxon>
        <taxon>Cyclotella</taxon>
    </lineage>
</organism>
<dbReference type="Pfam" id="PF00211">
    <property type="entry name" value="Guanylate_cyc"/>
    <property type="match status" value="1"/>
</dbReference>
<comment type="similarity">
    <text evidence="7">Belongs to the adenylyl cyclase class-4/guanylyl cyclase family.</text>
</comment>
<reference evidence="9 10" key="1">
    <citation type="submission" date="2024-10" db="EMBL/GenBank/DDBJ databases">
        <title>Updated reference genomes for cyclostephanoid diatoms.</title>
        <authorList>
            <person name="Roberts W.R."/>
            <person name="Alverson A.J."/>
        </authorList>
    </citation>
    <scope>NUCLEOTIDE SEQUENCE [LARGE SCALE GENOMIC DNA]</scope>
    <source>
        <strain evidence="9 10">AJA010-31</strain>
    </source>
</reference>
<keyword evidence="6 7" id="KW-0456">Lyase</keyword>
<accession>A0ABD3Q2N1</accession>
<dbReference type="GO" id="GO:0016020">
    <property type="term" value="C:membrane"/>
    <property type="evidence" value="ECO:0007669"/>
    <property type="project" value="UniProtKB-SubCell"/>
</dbReference>
<dbReference type="InterPro" id="IPR001054">
    <property type="entry name" value="A/G_cyclase"/>
</dbReference>
<dbReference type="EMBL" id="JALLPJ020000345">
    <property type="protein sequence ID" value="KAL3794693.1"/>
    <property type="molecule type" value="Genomic_DNA"/>
</dbReference>
<dbReference type="InterPro" id="IPR050401">
    <property type="entry name" value="Cyclic_nucleotide_synthase"/>
</dbReference>
<dbReference type="PANTHER" id="PTHR11920:SF335">
    <property type="entry name" value="GUANYLATE CYCLASE"/>
    <property type="match status" value="1"/>
</dbReference>
<dbReference type="PROSITE" id="PS50125">
    <property type="entry name" value="GUANYLATE_CYCLASE_2"/>
    <property type="match status" value="1"/>
</dbReference>
<evidence type="ECO:0000256" key="6">
    <source>
        <dbReference type="ARBA" id="ARBA00023239"/>
    </source>
</evidence>
<dbReference type="GO" id="GO:0016829">
    <property type="term" value="F:lyase activity"/>
    <property type="evidence" value="ECO:0007669"/>
    <property type="project" value="UniProtKB-KW"/>
</dbReference>
<protein>
    <recommendedName>
        <fullName evidence="8">Guanylate cyclase domain-containing protein</fullName>
    </recommendedName>
</protein>